<dbReference type="EMBL" id="JAFCMP010000514">
    <property type="protein sequence ID" value="KAG5178599.1"/>
    <property type="molecule type" value="Genomic_DNA"/>
</dbReference>
<evidence type="ECO:0000313" key="4">
    <source>
        <dbReference type="Proteomes" id="UP000664859"/>
    </source>
</evidence>
<sequence length="532" mass="57530">MTVPLQPRKASRRPSTRKTKRRSVGSDLPPPPELDRAVDEVAEAKAQSRAWAEKCDATQIELEACTKAAAQLQTALQEEKAARLDAEAALIAFRSEVAGITKLSSSVKKAAHVLRQTCIMMNVVIGKSQGNAPPSAHGQDLLADSLEIKANLGMQMEAWAIAQAAAGAREKEYRKELAAAAEAASKGTADAERMEFILRERCERADVQRRRSEEQSMARSAEHAVQLQAADRRLTATQAELQAAQEEVQRLKEALAAQEKRLQQQVEKAAHAKRHAVLLRWQSENRALRAALAARAADAASLRRRLSEAAAAAARGGAAARAAGERDAALRGLARVKRLQAEVKTLKVPDNTAAEHQLGAAEVSALLASNPAFQRAYRAVKADPEEVAKLIASFKSLKADEESRDAMTELVGERDALTRQVLALQGQTAALRKELQTAQAAIRAPILLPNRPESAPPTHPHTDDTNFNLPGQTQLRQPRRGHTGLKAYLSDYKPAVLRARPGSARARAPETPHCAPAARQKRPLTAGAVRSS</sequence>
<name>A0A836CAI1_9STRA</name>
<comment type="caution">
    <text evidence="3">The sequence shown here is derived from an EMBL/GenBank/DDBJ whole genome shotgun (WGS) entry which is preliminary data.</text>
</comment>
<gene>
    <name evidence="3" type="ORF">JKP88DRAFT_241967</name>
</gene>
<feature type="region of interest" description="Disordered" evidence="2">
    <location>
        <begin position="1"/>
        <end position="35"/>
    </location>
</feature>
<dbReference type="Proteomes" id="UP000664859">
    <property type="component" value="Unassembled WGS sequence"/>
</dbReference>
<evidence type="ECO:0000313" key="3">
    <source>
        <dbReference type="EMBL" id="KAG5178599.1"/>
    </source>
</evidence>
<dbReference type="AlphaFoldDB" id="A0A836CAI1"/>
<evidence type="ECO:0000256" key="2">
    <source>
        <dbReference type="SAM" id="MobiDB-lite"/>
    </source>
</evidence>
<keyword evidence="1" id="KW-0175">Coiled coil</keyword>
<feature type="region of interest" description="Disordered" evidence="2">
    <location>
        <begin position="447"/>
        <end position="480"/>
    </location>
</feature>
<evidence type="ECO:0000256" key="1">
    <source>
        <dbReference type="SAM" id="Coils"/>
    </source>
</evidence>
<feature type="coiled-coil region" evidence="1">
    <location>
        <begin position="227"/>
        <end position="275"/>
    </location>
</feature>
<protein>
    <submittedName>
        <fullName evidence="3">Uncharacterized protein</fullName>
    </submittedName>
</protein>
<feature type="compositionally biased region" description="Polar residues" evidence="2">
    <location>
        <begin position="465"/>
        <end position="476"/>
    </location>
</feature>
<feature type="region of interest" description="Disordered" evidence="2">
    <location>
        <begin position="501"/>
        <end position="532"/>
    </location>
</feature>
<organism evidence="3 4">
    <name type="scientific">Tribonema minus</name>
    <dbReference type="NCBI Taxonomy" id="303371"/>
    <lineage>
        <taxon>Eukaryota</taxon>
        <taxon>Sar</taxon>
        <taxon>Stramenopiles</taxon>
        <taxon>Ochrophyta</taxon>
        <taxon>PX clade</taxon>
        <taxon>Xanthophyceae</taxon>
        <taxon>Tribonematales</taxon>
        <taxon>Tribonemataceae</taxon>
        <taxon>Tribonema</taxon>
    </lineage>
</organism>
<keyword evidence="4" id="KW-1185">Reference proteome</keyword>
<proteinExistence type="predicted"/>
<reference evidence="3" key="1">
    <citation type="submission" date="2021-02" db="EMBL/GenBank/DDBJ databases">
        <title>First Annotated Genome of the Yellow-green Alga Tribonema minus.</title>
        <authorList>
            <person name="Mahan K.M."/>
        </authorList>
    </citation>
    <scope>NUCLEOTIDE SEQUENCE</scope>
    <source>
        <strain evidence="3">UTEX B ZZ1240</strain>
    </source>
</reference>
<accession>A0A836CAI1</accession>
<feature type="compositionally biased region" description="Basic residues" evidence="2">
    <location>
        <begin position="9"/>
        <end position="23"/>
    </location>
</feature>